<dbReference type="OrthoDB" id="9805159at2"/>
<gene>
    <name evidence="5" type="ORF">SAMN05518684_12128</name>
</gene>
<dbReference type="GO" id="GO:0005975">
    <property type="term" value="P:carbohydrate metabolic process"/>
    <property type="evidence" value="ECO:0007669"/>
    <property type="project" value="InterPro"/>
</dbReference>
<name>A0A1H9WXT3_9BACI</name>
<dbReference type="InterPro" id="IPR013783">
    <property type="entry name" value="Ig-like_fold"/>
</dbReference>
<dbReference type="InterPro" id="IPR045857">
    <property type="entry name" value="O16G_dom_2"/>
</dbReference>
<dbReference type="SMART" id="SM00642">
    <property type="entry name" value="Aamy"/>
    <property type="match status" value="1"/>
</dbReference>
<dbReference type="Gene3D" id="3.20.20.80">
    <property type="entry name" value="Glycosidases"/>
    <property type="match status" value="1"/>
</dbReference>
<evidence type="ECO:0000256" key="3">
    <source>
        <dbReference type="ARBA" id="ARBA00023295"/>
    </source>
</evidence>
<dbReference type="InterPro" id="IPR004185">
    <property type="entry name" value="Glyco_hydro_13_lg-like_dom"/>
</dbReference>
<dbReference type="InterPro" id="IPR014756">
    <property type="entry name" value="Ig_E-set"/>
</dbReference>
<protein>
    <submittedName>
        <fullName evidence="5">Glycosidase</fullName>
    </submittedName>
</protein>
<evidence type="ECO:0000256" key="1">
    <source>
        <dbReference type="ARBA" id="ARBA00008061"/>
    </source>
</evidence>
<dbReference type="CDD" id="cd11338">
    <property type="entry name" value="AmyAc_CMD"/>
    <property type="match status" value="1"/>
</dbReference>
<dbReference type="PANTHER" id="PTHR10357">
    <property type="entry name" value="ALPHA-AMYLASE FAMILY MEMBER"/>
    <property type="match status" value="1"/>
</dbReference>
<feature type="domain" description="Glycosyl hydrolase family 13 catalytic" evidence="4">
    <location>
        <begin position="144"/>
        <end position="502"/>
    </location>
</feature>
<evidence type="ECO:0000313" key="5">
    <source>
        <dbReference type="EMBL" id="SES38710.1"/>
    </source>
</evidence>
<dbReference type="Pfam" id="PF02903">
    <property type="entry name" value="Alpha-amylase_N"/>
    <property type="match status" value="1"/>
</dbReference>
<evidence type="ECO:0000313" key="6">
    <source>
        <dbReference type="Proteomes" id="UP000198571"/>
    </source>
</evidence>
<keyword evidence="3 5" id="KW-0326">Glycosidase</keyword>
<dbReference type="Gene3D" id="2.60.40.10">
    <property type="entry name" value="Immunoglobulins"/>
    <property type="match status" value="1"/>
</dbReference>
<dbReference type="InterPro" id="IPR032091">
    <property type="entry name" value="Malt_amylase-like_C"/>
</dbReference>
<organism evidence="5 6">
    <name type="scientific">Salipaludibacillus aurantiacus</name>
    <dbReference type="NCBI Taxonomy" id="1601833"/>
    <lineage>
        <taxon>Bacteria</taxon>
        <taxon>Bacillati</taxon>
        <taxon>Bacillota</taxon>
        <taxon>Bacilli</taxon>
        <taxon>Bacillales</taxon>
        <taxon>Bacillaceae</taxon>
    </lineage>
</organism>
<keyword evidence="6" id="KW-1185">Reference proteome</keyword>
<dbReference type="Gene3D" id="3.90.400.10">
    <property type="entry name" value="Oligo-1,6-glucosidase, Domain 2"/>
    <property type="match status" value="1"/>
</dbReference>
<dbReference type="PANTHER" id="PTHR10357:SF210">
    <property type="entry name" value="MALTODEXTRIN GLUCOSIDASE"/>
    <property type="match status" value="1"/>
</dbReference>
<dbReference type="SUPFAM" id="SSF51445">
    <property type="entry name" value="(Trans)glycosidases"/>
    <property type="match status" value="1"/>
</dbReference>
<evidence type="ECO:0000256" key="2">
    <source>
        <dbReference type="ARBA" id="ARBA00022801"/>
    </source>
</evidence>
<dbReference type="RefSeq" id="WP_093055451.1">
    <property type="nucleotide sequence ID" value="NZ_FOGT01000021.1"/>
</dbReference>
<dbReference type="SUPFAM" id="SSF51011">
    <property type="entry name" value="Glycosyl hydrolase domain"/>
    <property type="match status" value="1"/>
</dbReference>
<dbReference type="EMBL" id="FOGT01000021">
    <property type="protein sequence ID" value="SES38710.1"/>
    <property type="molecule type" value="Genomic_DNA"/>
</dbReference>
<dbReference type="InterPro" id="IPR017853">
    <property type="entry name" value="GH"/>
</dbReference>
<dbReference type="Pfam" id="PF16657">
    <property type="entry name" value="Malt_amylase_C"/>
    <property type="match status" value="1"/>
</dbReference>
<proteinExistence type="inferred from homology"/>
<dbReference type="Proteomes" id="UP000198571">
    <property type="component" value="Unassembled WGS sequence"/>
</dbReference>
<comment type="similarity">
    <text evidence="1">Belongs to the glycosyl hydrolase 13 family.</text>
</comment>
<dbReference type="CDD" id="cd02857">
    <property type="entry name" value="E_set_CDase_PDE_N"/>
    <property type="match status" value="1"/>
</dbReference>
<dbReference type="SUPFAM" id="SSF81296">
    <property type="entry name" value="E set domains"/>
    <property type="match status" value="1"/>
</dbReference>
<dbReference type="Pfam" id="PF00128">
    <property type="entry name" value="Alpha-amylase"/>
    <property type="match status" value="1"/>
</dbReference>
<accession>A0A1H9WXT3</accession>
<reference evidence="6" key="1">
    <citation type="submission" date="2016-10" db="EMBL/GenBank/DDBJ databases">
        <authorList>
            <person name="Varghese N."/>
            <person name="Submissions S."/>
        </authorList>
    </citation>
    <scope>NUCLEOTIDE SEQUENCE [LARGE SCALE GENOMIC DNA]</scope>
    <source>
        <strain evidence="6">S9</strain>
    </source>
</reference>
<dbReference type="InterPro" id="IPR013780">
    <property type="entry name" value="Glyco_hydro_b"/>
</dbReference>
<evidence type="ECO:0000259" key="4">
    <source>
        <dbReference type="SMART" id="SM00642"/>
    </source>
</evidence>
<dbReference type="GO" id="GO:0004553">
    <property type="term" value="F:hydrolase activity, hydrolyzing O-glycosyl compounds"/>
    <property type="evidence" value="ECO:0007669"/>
    <property type="project" value="InterPro"/>
</dbReference>
<dbReference type="AlphaFoldDB" id="A0A1H9WXT3"/>
<dbReference type="STRING" id="1601833.SAMN05518684_12128"/>
<dbReference type="Gene3D" id="2.60.40.1180">
    <property type="entry name" value="Golgi alpha-mannosidase II"/>
    <property type="match status" value="1"/>
</dbReference>
<sequence length="590" mass="68658">MLLEAIYHQPKSQYAYAYDEETLHIRVRTKRNDMDRVSVVWGDKYDFVPDKITTTEMEVFAKDSLFDYYQVAIKPPFRRFAYAFKFEKGDRTVFWNEVGFTEDSLSSSGVGMLWSPSGMFEFPFLNAVDVHTPPEWVKNAVFYQIFPERFANGDPSLNPENTQAWTHESVPTRDNFFGGDLQGVIDNLDYLQELGITCIYFTPFFEAFSNHKYDTIDYLKVDPQFGDNKTAKKLVDEAHKKGIRVMLDAVFNHSGYYFPPFQDVLINGEKSRFKDWFHIKEFPVSTDPLNYDTFGFVPEMPKLNTENREVRAYLLKVARYWVEEIGVDGWRLDVANEVDHRFWRDFRDTVKAANPDAYILGEIWHNSMAWLQGDQFDAVMNYPVTNSILDFFVKDEIDAESFMGRLDAMQIAYPKQANEVAFNLLDSHDTPRLLHIAEGNKDRMKLAALFQLTYMGAPCIYYGDEIGMTGGGDPGCRKPMIWEEEYQDRQLFEFYKNIIQLRKDHPALKDGTFKFLSAEKDNKYIAFERTDENDRFIIVMNSGDTKQKVEINDMEPGKFRNLYGTGSYEVENRVLSLELEPLSAAVLKEK</sequence>
<keyword evidence="2" id="KW-0378">Hydrolase</keyword>
<dbReference type="InterPro" id="IPR006047">
    <property type="entry name" value="GH13_cat_dom"/>
</dbReference>